<evidence type="ECO:0000256" key="13">
    <source>
        <dbReference type="PIRNR" id="PIRNR006769"/>
    </source>
</evidence>
<accession>A0A660S8F5</accession>
<comment type="similarity">
    <text evidence="5 13">In the C-terminal section; belongs to the HTP reductase family.</text>
</comment>
<keyword evidence="8 13" id="KW-0378">Hydrolase</keyword>
<dbReference type="PIRSF" id="PIRSF006769">
    <property type="entry name" value="RibD"/>
    <property type="match status" value="1"/>
</dbReference>
<protein>
    <recommendedName>
        <fullName evidence="13">Riboflavin biosynthesis protein RibD</fullName>
    </recommendedName>
    <domain>
        <recommendedName>
            <fullName evidence="13">Diaminohydroxyphosphoribosylaminopyrimidine deaminase</fullName>
            <shortName evidence="13">DRAP deaminase</shortName>
            <ecNumber evidence="13">3.5.4.26</ecNumber>
        </recommendedName>
        <alternativeName>
            <fullName evidence="13">Riboflavin-specific deaminase</fullName>
        </alternativeName>
    </domain>
    <domain>
        <recommendedName>
            <fullName evidence="13">5-amino-6-(5-phosphoribosylamino)uracil reductase</fullName>
            <ecNumber evidence="13">1.1.1.193</ecNumber>
        </recommendedName>
        <alternativeName>
            <fullName evidence="13">HTP reductase</fullName>
        </alternativeName>
    </domain>
</protein>
<evidence type="ECO:0000313" key="19">
    <source>
        <dbReference type="Proteomes" id="UP000282321"/>
    </source>
</evidence>
<keyword evidence="7 13" id="KW-0479">Metal-binding</keyword>
<dbReference type="Gene3D" id="3.40.430.10">
    <property type="entry name" value="Dihydrofolate Reductase, subunit A"/>
    <property type="match status" value="1"/>
</dbReference>
<feature type="binding site" evidence="15">
    <location>
        <position position="183"/>
    </location>
    <ligand>
        <name>substrate</name>
    </ligand>
</feature>
<evidence type="ECO:0000256" key="3">
    <source>
        <dbReference type="ARBA" id="ARBA00004910"/>
    </source>
</evidence>
<keyword evidence="9 13" id="KW-0862">Zinc</keyword>
<evidence type="ECO:0000256" key="12">
    <source>
        <dbReference type="ARBA" id="ARBA00023268"/>
    </source>
</evidence>
<feature type="binding site" evidence="15">
    <location>
        <position position="199"/>
    </location>
    <ligand>
        <name>NADP(+)</name>
        <dbReference type="ChEBI" id="CHEBI:58349"/>
    </ligand>
</feature>
<feature type="binding site" evidence="15">
    <location>
        <position position="167"/>
    </location>
    <ligand>
        <name>substrate</name>
    </ligand>
</feature>
<dbReference type="Proteomes" id="UP000282321">
    <property type="component" value="Unassembled WGS sequence"/>
</dbReference>
<feature type="binding site" evidence="16">
    <location>
        <position position="83"/>
    </location>
    <ligand>
        <name>Zn(2+)</name>
        <dbReference type="ChEBI" id="CHEBI:29105"/>
        <note>catalytic</note>
    </ligand>
</feature>
<dbReference type="GO" id="GO:0050661">
    <property type="term" value="F:NADP binding"/>
    <property type="evidence" value="ECO:0007669"/>
    <property type="project" value="InterPro"/>
</dbReference>
<evidence type="ECO:0000256" key="11">
    <source>
        <dbReference type="ARBA" id="ARBA00023002"/>
    </source>
</evidence>
<feature type="binding site" evidence="15">
    <location>
        <position position="169"/>
    </location>
    <ligand>
        <name>NADP(+)</name>
        <dbReference type="ChEBI" id="CHEBI:58349"/>
    </ligand>
</feature>
<dbReference type="PROSITE" id="PS00903">
    <property type="entry name" value="CYT_DCMP_DEAMINASES_1"/>
    <property type="match status" value="1"/>
</dbReference>
<dbReference type="Gene3D" id="3.40.140.10">
    <property type="entry name" value="Cytidine Deaminase, domain 2"/>
    <property type="match status" value="1"/>
</dbReference>
<keyword evidence="12" id="KW-0511">Multifunctional enzyme</keyword>
<evidence type="ECO:0000256" key="10">
    <source>
        <dbReference type="ARBA" id="ARBA00022857"/>
    </source>
</evidence>
<dbReference type="InterPro" id="IPR004794">
    <property type="entry name" value="Eubact_RibD"/>
</dbReference>
<dbReference type="UniPathway" id="UPA00275">
    <property type="reaction ID" value="UER00401"/>
</dbReference>
<dbReference type="InterPro" id="IPR002734">
    <property type="entry name" value="RibDG_C"/>
</dbReference>
<feature type="domain" description="CMP/dCMP-type deaminase" evidence="17">
    <location>
        <begin position="1"/>
        <end position="122"/>
    </location>
</feature>
<comment type="catalytic activity">
    <reaction evidence="13">
        <text>5-amino-6-(5-phospho-D-ribitylamino)uracil + NADP(+) = 5-amino-6-(5-phospho-D-ribosylamino)uracil + NADPH + H(+)</text>
        <dbReference type="Rhea" id="RHEA:17845"/>
        <dbReference type="ChEBI" id="CHEBI:15378"/>
        <dbReference type="ChEBI" id="CHEBI:57783"/>
        <dbReference type="ChEBI" id="CHEBI:58349"/>
        <dbReference type="ChEBI" id="CHEBI:58421"/>
        <dbReference type="ChEBI" id="CHEBI:58453"/>
        <dbReference type="EC" id="1.1.1.193"/>
    </reaction>
</comment>
<evidence type="ECO:0000256" key="15">
    <source>
        <dbReference type="PIRSR" id="PIRSR006769-2"/>
    </source>
</evidence>
<feature type="binding site" evidence="15">
    <location>
        <position position="203"/>
    </location>
    <ligand>
        <name>substrate</name>
    </ligand>
</feature>
<comment type="similarity">
    <text evidence="4 13">In the N-terminal section; belongs to the cytidine and deoxycytidylate deaminase family.</text>
</comment>
<dbReference type="GO" id="GO:0008270">
    <property type="term" value="F:zinc ion binding"/>
    <property type="evidence" value="ECO:0007669"/>
    <property type="project" value="InterPro"/>
</dbReference>
<dbReference type="EC" id="1.1.1.193" evidence="13"/>
<dbReference type="Pfam" id="PF01872">
    <property type="entry name" value="RibD_C"/>
    <property type="match status" value="1"/>
</dbReference>
<dbReference type="Pfam" id="PF00383">
    <property type="entry name" value="dCMP_cyt_deam_1"/>
    <property type="match status" value="1"/>
</dbReference>
<dbReference type="CDD" id="cd01284">
    <property type="entry name" value="Riboflavin_deaminase-reductase"/>
    <property type="match status" value="1"/>
</dbReference>
<dbReference type="AlphaFoldDB" id="A0A660S8F5"/>
<keyword evidence="11 13" id="KW-0560">Oxidoreductase</keyword>
<dbReference type="InterPro" id="IPR016193">
    <property type="entry name" value="Cytidine_deaminase-like"/>
</dbReference>
<evidence type="ECO:0000256" key="9">
    <source>
        <dbReference type="ARBA" id="ARBA00022833"/>
    </source>
</evidence>
<dbReference type="InterPro" id="IPR002125">
    <property type="entry name" value="CMP_dCMP_dom"/>
</dbReference>
<dbReference type="NCBIfam" id="TIGR00227">
    <property type="entry name" value="ribD_Cterm"/>
    <property type="match status" value="1"/>
</dbReference>
<comment type="cofactor">
    <cofactor evidence="13 16">
        <name>Zn(2+)</name>
        <dbReference type="ChEBI" id="CHEBI:29105"/>
    </cofactor>
    <text evidence="13 16">Binds 1 zinc ion.</text>
</comment>
<comment type="pathway">
    <text evidence="2 13">Cofactor biosynthesis; riboflavin biosynthesis; 5-amino-6-(D-ribitylamino)uracil from GTP: step 2/4.</text>
</comment>
<dbReference type="GO" id="GO:0009231">
    <property type="term" value="P:riboflavin biosynthetic process"/>
    <property type="evidence" value="ECO:0007669"/>
    <property type="project" value="UniProtKB-UniPathway"/>
</dbReference>
<dbReference type="PROSITE" id="PS51747">
    <property type="entry name" value="CYT_DCMP_DEAMINASES_2"/>
    <property type="match status" value="1"/>
</dbReference>
<evidence type="ECO:0000256" key="2">
    <source>
        <dbReference type="ARBA" id="ARBA00004882"/>
    </source>
</evidence>
<evidence type="ECO:0000259" key="17">
    <source>
        <dbReference type="PROSITE" id="PS51747"/>
    </source>
</evidence>
<comment type="caution">
    <text evidence="18">The sequence shown here is derived from an EMBL/GenBank/DDBJ whole genome shotgun (WGS) entry which is preliminary data.</text>
</comment>
<dbReference type="InterPro" id="IPR024072">
    <property type="entry name" value="DHFR-like_dom_sf"/>
</dbReference>
<comment type="function">
    <text evidence="1 13">Converts 2,5-diamino-6-(ribosylamino)-4(3h)-pyrimidinone 5'-phosphate into 5-amino-6-(ribosylamino)-2,4(1h,3h)-pyrimidinedione 5'-phosphate.</text>
</comment>
<evidence type="ECO:0000256" key="7">
    <source>
        <dbReference type="ARBA" id="ARBA00022723"/>
    </source>
</evidence>
<comment type="catalytic activity">
    <reaction evidence="13">
        <text>2,5-diamino-6-hydroxy-4-(5-phosphoribosylamino)-pyrimidine + H2O + H(+) = 5-amino-6-(5-phospho-D-ribosylamino)uracil + NH4(+)</text>
        <dbReference type="Rhea" id="RHEA:21868"/>
        <dbReference type="ChEBI" id="CHEBI:15377"/>
        <dbReference type="ChEBI" id="CHEBI:15378"/>
        <dbReference type="ChEBI" id="CHEBI:28938"/>
        <dbReference type="ChEBI" id="CHEBI:58453"/>
        <dbReference type="ChEBI" id="CHEBI:58614"/>
        <dbReference type="EC" id="3.5.4.26"/>
    </reaction>
</comment>
<feature type="binding site" evidence="15">
    <location>
        <position position="153"/>
    </location>
    <ligand>
        <name>NADP(+)</name>
        <dbReference type="ChEBI" id="CHEBI:58349"/>
    </ligand>
</feature>
<dbReference type="InterPro" id="IPR050765">
    <property type="entry name" value="Riboflavin_Biosynth_HTPR"/>
</dbReference>
<evidence type="ECO:0000256" key="5">
    <source>
        <dbReference type="ARBA" id="ARBA00007417"/>
    </source>
</evidence>
<feature type="active site" description="Proton donor" evidence="14">
    <location>
        <position position="51"/>
    </location>
</feature>
<evidence type="ECO:0000256" key="16">
    <source>
        <dbReference type="PIRSR" id="PIRSR006769-3"/>
    </source>
</evidence>
<dbReference type="EMBL" id="QNBC01000039">
    <property type="protein sequence ID" value="RKX66555.1"/>
    <property type="molecule type" value="Genomic_DNA"/>
</dbReference>
<dbReference type="InterPro" id="IPR016192">
    <property type="entry name" value="APOBEC/CMP_deaminase_Zn-bd"/>
</dbReference>
<feature type="binding site" evidence="15">
    <location>
        <position position="290"/>
    </location>
    <ligand>
        <name>substrate</name>
    </ligand>
</feature>
<dbReference type="GO" id="GO:0008835">
    <property type="term" value="F:diaminohydroxyphosphoribosylaminopyrimidine deaminase activity"/>
    <property type="evidence" value="ECO:0007669"/>
    <property type="project" value="UniProtKB-EC"/>
</dbReference>
<dbReference type="PANTHER" id="PTHR38011">
    <property type="entry name" value="DIHYDROFOLATE REDUCTASE FAMILY PROTEIN (AFU_ORTHOLOGUE AFUA_8G06820)"/>
    <property type="match status" value="1"/>
</dbReference>
<evidence type="ECO:0000256" key="14">
    <source>
        <dbReference type="PIRSR" id="PIRSR006769-1"/>
    </source>
</evidence>
<keyword evidence="10 13" id="KW-0521">NADP</keyword>
<feature type="binding site" evidence="15">
    <location>
        <position position="195"/>
    </location>
    <ligand>
        <name>NADP(+)</name>
        <dbReference type="ChEBI" id="CHEBI:58349"/>
    </ligand>
</feature>
<dbReference type="GO" id="GO:0008703">
    <property type="term" value="F:5-amino-6-(5-phosphoribosylamino)uracil reductase activity"/>
    <property type="evidence" value="ECO:0007669"/>
    <property type="project" value="UniProtKB-EC"/>
</dbReference>
<comment type="pathway">
    <text evidence="3 13">Cofactor biosynthesis; riboflavin biosynthesis; 5-amino-6-(D-ribitylamino)uracil from GTP: step 3/4.</text>
</comment>
<gene>
    <name evidence="18" type="primary">ribD</name>
    <name evidence="18" type="ORF">DRP44_03815</name>
</gene>
<keyword evidence="6 13" id="KW-0686">Riboflavin biosynthesis</keyword>
<dbReference type="InterPro" id="IPR011549">
    <property type="entry name" value="RibD_C"/>
</dbReference>
<evidence type="ECO:0000256" key="4">
    <source>
        <dbReference type="ARBA" id="ARBA00005259"/>
    </source>
</evidence>
<dbReference type="NCBIfam" id="TIGR00326">
    <property type="entry name" value="eubact_ribD"/>
    <property type="match status" value="1"/>
</dbReference>
<feature type="binding site" evidence="16">
    <location>
        <position position="49"/>
    </location>
    <ligand>
        <name>Zn(2+)</name>
        <dbReference type="ChEBI" id="CHEBI:29105"/>
        <note>catalytic</note>
    </ligand>
</feature>
<feature type="binding site" evidence="16">
    <location>
        <position position="74"/>
    </location>
    <ligand>
        <name>Zn(2+)</name>
        <dbReference type="ChEBI" id="CHEBI:29105"/>
        <note>catalytic</note>
    </ligand>
</feature>
<proteinExistence type="inferred from homology"/>
<reference evidence="18 19" key="1">
    <citation type="submission" date="2018-06" db="EMBL/GenBank/DDBJ databases">
        <title>Extensive metabolic versatility and redundancy in microbially diverse, dynamic hydrothermal sediments.</title>
        <authorList>
            <person name="Dombrowski N."/>
            <person name="Teske A."/>
            <person name="Baker B.J."/>
        </authorList>
    </citation>
    <scope>NUCLEOTIDE SEQUENCE [LARGE SCALE GENOMIC DNA]</scope>
    <source>
        <strain evidence="18">B35_G9</strain>
    </source>
</reference>
<dbReference type="FunFam" id="3.40.140.10:FF:000025">
    <property type="entry name" value="Riboflavin biosynthesis protein RibD"/>
    <property type="match status" value="1"/>
</dbReference>
<evidence type="ECO:0000256" key="8">
    <source>
        <dbReference type="ARBA" id="ARBA00022801"/>
    </source>
</evidence>
<evidence type="ECO:0000313" key="18">
    <source>
        <dbReference type="EMBL" id="RKX66555.1"/>
    </source>
</evidence>
<organism evidence="18 19">
    <name type="scientific">candidate division TA06 bacterium</name>
    <dbReference type="NCBI Taxonomy" id="2250710"/>
    <lineage>
        <taxon>Bacteria</taxon>
        <taxon>Bacteria division TA06</taxon>
    </lineage>
</organism>
<evidence type="ECO:0000256" key="6">
    <source>
        <dbReference type="ARBA" id="ARBA00022619"/>
    </source>
</evidence>
<name>A0A660S8F5_UNCT6</name>
<dbReference type="PANTHER" id="PTHR38011:SF7">
    <property type="entry name" value="2,5-DIAMINO-6-RIBOSYLAMINO-4(3H)-PYRIMIDINONE 5'-PHOSPHATE REDUCTASE"/>
    <property type="match status" value="1"/>
</dbReference>
<sequence length="360" mass="40724">MDKHYMQMALDIAKKGQGNVSPNPLVGAIIVKDGKIIGKGYHEEYGKNHAEINAINDANESVEGATLYVNLEPCTVHGNTPPCADRIIEEKFKRVVIAQKDPNPEVNGRGIKKMENAGIKVEVGVLEEEAKKLNAFYNHFMVKKRSFFTLKAALTLDGKMADLRGDSNWITNKKSREHAMYLRFINDAVLVGAQTVRHDNPHLNVRGYDKKRPFYKIIISKKLDIPETSNVFKTEGNTIIFCGKDADKEKIKNFEKLNSKVFVNERSENVSIEFLISTLYEMKIQSVLVEGGASVFSQFIEKNYVDRMALFYAPKIFGKGIPAFGKITPKYVNNPLKVDIERWETFDDNFFIQGTVCSQD</sequence>
<evidence type="ECO:0000256" key="1">
    <source>
        <dbReference type="ARBA" id="ARBA00002151"/>
    </source>
</evidence>
<dbReference type="SUPFAM" id="SSF53927">
    <property type="entry name" value="Cytidine deaminase-like"/>
    <property type="match status" value="1"/>
</dbReference>
<dbReference type="SUPFAM" id="SSF53597">
    <property type="entry name" value="Dihydrofolate reductase-like"/>
    <property type="match status" value="1"/>
</dbReference>
<feature type="binding site" evidence="15">
    <location>
        <position position="206"/>
    </location>
    <ligand>
        <name>substrate</name>
    </ligand>
</feature>
<dbReference type="EC" id="3.5.4.26" evidence="13"/>